<feature type="binding site" evidence="2">
    <location>
        <position position="261"/>
    </location>
    <ligand>
        <name>FAD</name>
        <dbReference type="ChEBI" id="CHEBI:57692"/>
    </ligand>
</feature>
<dbReference type="PANTHER" id="PTHR11552:SF215">
    <property type="entry name" value="FI02019P"/>
    <property type="match status" value="1"/>
</dbReference>
<dbReference type="InterPro" id="IPR012132">
    <property type="entry name" value="GMC_OxRdtase"/>
</dbReference>
<accession>A0A9N9SSB1</accession>
<dbReference type="PROSITE" id="PS00623">
    <property type="entry name" value="GMC_OXRED_1"/>
    <property type="match status" value="1"/>
</dbReference>
<reference evidence="5" key="1">
    <citation type="submission" date="2022-01" db="EMBL/GenBank/DDBJ databases">
        <authorList>
            <person name="King R."/>
        </authorList>
    </citation>
    <scope>NUCLEOTIDE SEQUENCE</scope>
</reference>
<dbReference type="InterPro" id="IPR007867">
    <property type="entry name" value="GMC_OxRtase_C"/>
</dbReference>
<evidence type="ECO:0000256" key="2">
    <source>
        <dbReference type="PIRSR" id="PIRSR000137-2"/>
    </source>
</evidence>
<sequence>MDSVRPFNDSCPGNLNNVPGYLLLTLINGLLRSKCNLGSKDNYQEDYSPNLKDGDEFDFIVIGSGSAGSVVANRLSENPNWRVLVLEAGGYPSATSDIPILLYSLQETEEDWQYKIEPSEKACLSFKDGRCRWTRGKVLGGSSTLNAMLFTKGNQRDYDQWAELGNTGWSWKDVKKHFAKIDESAICSHKYDAGDPIKNAIIKAYKQQGYRHHEKQSPEDPIGSIETTVCIKDGMRNNAAKAFLGNFKKRQNLLISLHSFVQKILIDPKTMTAYGVKIKIGSKILNLKSNKEIILSGGTINSAQLLMLSGIGPRTHLEDLGIYVAKDLPVGKYLQDHIMHYGFDISLSPNSMLPEHQYSRSHKSLGFINTRNDSIYPNIQYHHTLFPQNDALLLPTVCQGAGLKESIVKSKLDSLKSGNLLALYTTLLNPKSTGRITLKSKFPEDKPIIDAGYFTDEQDDDLHVMLEGIRFLEKLIESPEIQKFGAQIIQYEGLDCNEYKFRSEEYWKCSLRHLATTVYHPTSSCKMGPTDDGTSVVDPNLKVHGIKNLRVVDASIMPHVVSGNTHAPTMMIGHKAGDIISKDWLKREREEL</sequence>
<dbReference type="AlphaFoldDB" id="A0A9N9SSB1"/>
<keyword evidence="2 3" id="KW-0274">FAD</keyword>
<evidence type="ECO:0000313" key="6">
    <source>
        <dbReference type="Proteomes" id="UP001153709"/>
    </source>
</evidence>
<protein>
    <recommendedName>
        <fullName evidence="4">Glucose-methanol-choline oxidoreductase N-terminal domain-containing protein</fullName>
    </recommendedName>
</protein>
<dbReference type="OrthoDB" id="269227at2759"/>
<dbReference type="SUPFAM" id="SSF51905">
    <property type="entry name" value="FAD/NAD(P)-binding domain"/>
    <property type="match status" value="1"/>
</dbReference>
<dbReference type="Pfam" id="PF00732">
    <property type="entry name" value="GMC_oxred_N"/>
    <property type="match status" value="1"/>
</dbReference>
<name>A0A9N9SSB1_DIABA</name>
<gene>
    <name evidence="5" type="ORF">DIABBA_LOCUS4641</name>
</gene>
<evidence type="ECO:0000256" key="1">
    <source>
        <dbReference type="ARBA" id="ARBA00010790"/>
    </source>
</evidence>
<feature type="domain" description="Glucose-methanol-choline oxidoreductase N-terminal" evidence="4">
    <location>
        <begin position="136"/>
        <end position="159"/>
    </location>
</feature>
<keyword evidence="6" id="KW-1185">Reference proteome</keyword>
<dbReference type="GO" id="GO:0016614">
    <property type="term" value="F:oxidoreductase activity, acting on CH-OH group of donors"/>
    <property type="evidence" value="ECO:0007669"/>
    <property type="project" value="InterPro"/>
</dbReference>
<dbReference type="PIRSF" id="PIRSF000137">
    <property type="entry name" value="Alcohol_oxidase"/>
    <property type="match status" value="1"/>
</dbReference>
<evidence type="ECO:0000256" key="3">
    <source>
        <dbReference type="RuleBase" id="RU003968"/>
    </source>
</evidence>
<proteinExistence type="inferred from homology"/>
<comment type="similarity">
    <text evidence="1 3">Belongs to the GMC oxidoreductase family.</text>
</comment>
<dbReference type="Gene3D" id="3.30.560.10">
    <property type="entry name" value="Glucose Oxidase, domain 3"/>
    <property type="match status" value="1"/>
</dbReference>
<dbReference type="Pfam" id="PF05199">
    <property type="entry name" value="GMC_oxred_C"/>
    <property type="match status" value="1"/>
</dbReference>
<dbReference type="InterPro" id="IPR000172">
    <property type="entry name" value="GMC_OxRdtase_N"/>
</dbReference>
<dbReference type="InterPro" id="IPR036188">
    <property type="entry name" value="FAD/NAD-bd_sf"/>
</dbReference>
<dbReference type="PANTHER" id="PTHR11552">
    <property type="entry name" value="GLUCOSE-METHANOL-CHOLINE GMC OXIDOREDUCTASE"/>
    <property type="match status" value="1"/>
</dbReference>
<dbReference type="EMBL" id="OU898278">
    <property type="protein sequence ID" value="CAG9831003.1"/>
    <property type="molecule type" value="Genomic_DNA"/>
</dbReference>
<evidence type="ECO:0000259" key="4">
    <source>
        <dbReference type="PROSITE" id="PS00623"/>
    </source>
</evidence>
<keyword evidence="3" id="KW-0285">Flavoprotein</keyword>
<organism evidence="5 6">
    <name type="scientific">Diabrotica balteata</name>
    <name type="common">Banded cucumber beetle</name>
    <dbReference type="NCBI Taxonomy" id="107213"/>
    <lineage>
        <taxon>Eukaryota</taxon>
        <taxon>Metazoa</taxon>
        <taxon>Ecdysozoa</taxon>
        <taxon>Arthropoda</taxon>
        <taxon>Hexapoda</taxon>
        <taxon>Insecta</taxon>
        <taxon>Pterygota</taxon>
        <taxon>Neoptera</taxon>
        <taxon>Endopterygota</taxon>
        <taxon>Coleoptera</taxon>
        <taxon>Polyphaga</taxon>
        <taxon>Cucujiformia</taxon>
        <taxon>Chrysomeloidea</taxon>
        <taxon>Chrysomelidae</taxon>
        <taxon>Galerucinae</taxon>
        <taxon>Diabroticina</taxon>
        <taxon>Diabroticites</taxon>
        <taxon>Diabrotica</taxon>
    </lineage>
</organism>
<dbReference type="GO" id="GO:0050660">
    <property type="term" value="F:flavin adenine dinucleotide binding"/>
    <property type="evidence" value="ECO:0007669"/>
    <property type="project" value="InterPro"/>
</dbReference>
<comment type="cofactor">
    <cofactor evidence="2">
        <name>FAD</name>
        <dbReference type="ChEBI" id="CHEBI:57692"/>
    </cofactor>
</comment>
<dbReference type="Gene3D" id="3.50.50.60">
    <property type="entry name" value="FAD/NAD(P)-binding domain"/>
    <property type="match status" value="1"/>
</dbReference>
<dbReference type="Proteomes" id="UP001153709">
    <property type="component" value="Chromosome 3"/>
</dbReference>
<evidence type="ECO:0000313" key="5">
    <source>
        <dbReference type="EMBL" id="CAG9831003.1"/>
    </source>
</evidence>
<dbReference type="SUPFAM" id="SSF54373">
    <property type="entry name" value="FAD-linked reductases, C-terminal domain"/>
    <property type="match status" value="1"/>
</dbReference>
<feature type="binding site" evidence="2">
    <location>
        <position position="138"/>
    </location>
    <ligand>
        <name>FAD</name>
        <dbReference type="ChEBI" id="CHEBI:57692"/>
    </ligand>
</feature>